<dbReference type="GO" id="GO:0008270">
    <property type="term" value="F:zinc ion binding"/>
    <property type="evidence" value="ECO:0007669"/>
    <property type="project" value="UniProtKB-KW"/>
</dbReference>
<dbReference type="Gene3D" id="3.30.160.60">
    <property type="entry name" value="Classic Zinc Finger"/>
    <property type="match status" value="2"/>
</dbReference>
<comment type="subcellular location">
    <subcellularLocation>
        <location evidence="1">Nucleus</location>
    </subcellularLocation>
</comment>
<dbReference type="InterPro" id="IPR036236">
    <property type="entry name" value="Znf_C2H2_sf"/>
</dbReference>
<evidence type="ECO:0000256" key="1">
    <source>
        <dbReference type="ARBA" id="ARBA00004123"/>
    </source>
</evidence>
<evidence type="ECO:0000256" key="6">
    <source>
        <dbReference type="ARBA" id="ARBA00023242"/>
    </source>
</evidence>
<dbReference type="PROSITE" id="PS50157">
    <property type="entry name" value="ZINC_FINGER_C2H2_2"/>
    <property type="match status" value="3"/>
</dbReference>
<dbReference type="SUPFAM" id="SSF57667">
    <property type="entry name" value="beta-beta-alpha zinc fingers"/>
    <property type="match status" value="1"/>
</dbReference>
<evidence type="ECO:0000256" key="5">
    <source>
        <dbReference type="ARBA" id="ARBA00022833"/>
    </source>
</evidence>
<sequence>MDQKVKPAAMLKCECCGYQCIGPRKFNVHRRSHHRPVLSCKICGYKFTQKGNLRRHLKTHQDLAKTYAEPIFTCELCDYQCRRRDALLGHMRQHSKEMLKGMLNAEKPKGYHRDGISSVLFCDYCERSYKHRKSMREHIKNHEKGMSNTAQSNRDHQHINPQLLQKSMKNHTDGSEVDDNPGSTESFKSTRCLNVRQEADMMDYEEEEHNTQPVVASVEIARPSQTSKTKTCSGTGVVSRDNKPYCTIYWSQGDCSSNNGHLVELHAGNNVVTSDD</sequence>
<dbReference type="PANTHER" id="PTHR24379:SF121">
    <property type="entry name" value="C2H2-TYPE DOMAIN-CONTAINING PROTEIN"/>
    <property type="match status" value="1"/>
</dbReference>
<evidence type="ECO:0000313" key="9">
    <source>
        <dbReference type="EMBL" id="ABH05923.1"/>
    </source>
</evidence>
<evidence type="ECO:0000256" key="3">
    <source>
        <dbReference type="ARBA" id="ARBA00022737"/>
    </source>
</evidence>
<reference evidence="9" key="1">
    <citation type="submission" date="2006-06" db="EMBL/GenBank/DDBJ databases">
        <title>Identification of lymphocyte-like cells in Chinese amphioxus.</title>
        <authorList>
            <person name="Huang G."/>
            <person name="Xie X."/>
            <person name="Mou C."/>
            <person name="Chen J."/>
            <person name="Fan L."/>
            <person name="Han Y."/>
            <person name="Xu A."/>
        </authorList>
    </citation>
    <scope>NUCLEOTIDE SEQUENCE</scope>
</reference>
<dbReference type="GO" id="GO:0005634">
    <property type="term" value="C:nucleus"/>
    <property type="evidence" value="ECO:0007669"/>
    <property type="project" value="UniProtKB-SubCell"/>
</dbReference>
<feature type="domain" description="C2H2-type" evidence="8">
    <location>
        <begin position="38"/>
        <end position="65"/>
    </location>
</feature>
<keyword evidence="3" id="KW-0677">Repeat</keyword>
<dbReference type="FunFam" id="3.30.160.60:FF:000145">
    <property type="entry name" value="Zinc finger protein 574"/>
    <property type="match status" value="1"/>
</dbReference>
<dbReference type="EMBL" id="DQ829779">
    <property type="protein sequence ID" value="ABH05923.1"/>
    <property type="molecule type" value="mRNA"/>
</dbReference>
<feature type="domain" description="C2H2-type" evidence="8">
    <location>
        <begin position="120"/>
        <end position="147"/>
    </location>
</feature>
<protein>
    <submittedName>
        <fullName evidence="9">Ikaros-like protein</fullName>
    </submittedName>
</protein>
<keyword evidence="5" id="KW-0862">Zinc</keyword>
<proteinExistence type="evidence at transcript level"/>
<name>Q0PIM8_BRABE</name>
<dbReference type="PROSITE" id="PS00028">
    <property type="entry name" value="ZINC_FINGER_C2H2_1"/>
    <property type="match status" value="3"/>
</dbReference>
<feature type="domain" description="C2H2-type" evidence="8">
    <location>
        <begin position="72"/>
        <end position="99"/>
    </location>
</feature>
<dbReference type="PANTHER" id="PTHR24379">
    <property type="entry name" value="KRAB AND ZINC FINGER DOMAIN-CONTAINING"/>
    <property type="match status" value="1"/>
</dbReference>
<dbReference type="AlphaFoldDB" id="Q0PIM8"/>
<evidence type="ECO:0000256" key="7">
    <source>
        <dbReference type="PROSITE-ProRule" id="PRU00042"/>
    </source>
</evidence>
<organism evidence="9">
    <name type="scientific">Branchiostoma belcheri tsingtauense</name>
    <dbReference type="NCBI Taxonomy" id="155462"/>
    <lineage>
        <taxon>Eukaryota</taxon>
        <taxon>Metazoa</taxon>
        <taxon>Chordata</taxon>
        <taxon>Cephalochordata</taxon>
        <taxon>Leptocardii</taxon>
        <taxon>Amphioxiformes</taxon>
        <taxon>Branchiostomatidae</taxon>
        <taxon>Branchiostoma</taxon>
    </lineage>
</organism>
<accession>Q0PIM8</accession>
<evidence type="ECO:0000256" key="2">
    <source>
        <dbReference type="ARBA" id="ARBA00022723"/>
    </source>
</evidence>
<dbReference type="InterPro" id="IPR013087">
    <property type="entry name" value="Znf_C2H2_type"/>
</dbReference>
<keyword evidence="4 7" id="KW-0863">Zinc-finger</keyword>
<dbReference type="Pfam" id="PF00096">
    <property type="entry name" value="zf-C2H2"/>
    <property type="match status" value="2"/>
</dbReference>
<evidence type="ECO:0000259" key="8">
    <source>
        <dbReference type="PROSITE" id="PS50157"/>
    </source>
</evidence>
<evidence type="ECO:0000256" key="4">
    <source>
        <dbReference type="ARBA" id="ARBA00022771"/>
    </source>
</evidence>
<keyword evidence="6" id="KW-0539">Nucleus</keyword>
<dbReference type="SMART" id="SM00355">
    <property type="entry name" value="ZnF_C2H2"/>
    <property type="match status" value="4"/>
</dbReference>
<keyword evidence="2" id="KW-0479">Metal-binding</keyword>